<protein>
    <submittedName>
        <fullName evidence="2">DUF2911 domain-containing protein</fullName>
    </submittedName>
</protein>
<dbReference type="Proteomes" id="UP000659388">
    <property type="component" value="Unassembled WGS sequence"/>
</dbReference>
<evidence type="ECO:0000313" key="2">
    <source>
        <dbReference type="EMBL" id="MBL3658146.1"/>
    </source>
</evidence>
<organism evidence="2 3">
    <name type="scientific">Fulvivirga sediminis</name>
    <dbReference type="NCBI Taxonomy" id="2803949"/>
    <lineage>
        <taxon>Bacteria</taxon>
        <taxon>Pseudomonadati</taxon>
        <taxon>Bacteroidota</taxon>
        <taxon>Cytophagia</taxon>
        <taxon>Cytophagales</taxon>
        <taxon>Fulvivirgaceae</taxon>
        <taxon>Fulvivirga</taxon>
    </lineage>
</organism>
<name>A0A937F895_9BACT</name>
<reference evidence="2" key="1">
    <citation type="submission" date="2021-01" db="EMBL/GenBank/DDBJ databases">
        <title>Fulvivirga kasyanovii gen. nov., sp nov., a novel member of the phylum Bacteroidetes isolated from seawater in a mussel farm.</title>
        <authorList>
            <person name="Zhao L.-H."/>
            <person name="Wang Z.-J."/>
        </authorList>
    </citation>
    <scope>NUCLEOTIDE SEQUENCE</scope>
    <source>
        <strain evidence="2">2943</strain>
    </source>
</reference>
<feature type="signal peptide" evidence="1">
    <location>
        <begin position="1"/>
        <end position="20"/>
    </location>
</feature>
<feature type="chain" id="PRO_5037274604" evidence="1">
    <location>
        <begin position="21"/>
        <end position="181"/>
    </location>
</feature>
<comment type="caution">
    <text evidence="2">The sequence shown here is derived from an EMBL/GenBank/DDBJ whole genome shotgun (WGS) entry which is preliminary data.</text>
</comment>
<dbReference type="EMBL" id="JAESIY010000011">
    <property type="protein sequence ID" value="MBL3658146.1"/>
    <property type="molecule type" value="Genomic_DNA"/>
</dbReference>
<dbReference type="InterPro" id="IPR021314">
    <property type="entry name" value="DUF2911"/>
</dbReference>
<dbReference type="PROSITE" id="PS51257">
    <property type="entry name" value="PROKAR_LIPOPROTEIN"/>
    <property type="match status" value="1"/>
</dbReference>
<dbReference type="RefSeq" id="WP_202245940.1">
    <property type="nucleotide sequence ID" value="NZ_JAESIY010000011.1"/>
</dbReference>
<evidence type="ECO:0000256" key="1">
    <source>
        <dbReference type="SAM" id="SignalP"/>
    </source>
</evidence>
<keyword evidence="3" id="KW-1185">Reference proteome</keyword>
<dbReference type="Pfam" id="PF11138">
    <property type="entry name" value="DUF2911"/>
    <property type="match status" value="1"/>
</dbReference>
<keyword evidence="1" id="KW-0732">Signal</keyword>
<sequence>MKSTPLITFILLLISCSVFAQEAITPRPSPTAIITMKYEETYVKVTYSQPHKRNRKIFGTLVPYGQVWRTGANEATEITLTGDVLLNETDTLKAGTYSIFSIPNADKWTIIINKELGQWGAYNYNQEADALRFEVPTSSVKPGVVWEPFTMAFEQSNEKAKLVMMWDQTKVEIPMAFIEKD</sequence>
<evidence type="ECO:0000313" key="3">
    <source>
        <dbReference type="Proteomes" id="UP000659388"/>
    </source>
</evidence>
<gene>
    <name evidence="2" type="ORF">JL102_18485</name>
</gene>
<dbReference type="AlphaFoldDB" id="A0A937F895"/>
<accession>A0A937F895</accession>
<proteinExistence type="predicted"/>